<accession>A0A1M5JQ98</accession>
<proteinExistence type="predicted"/>
<dbReference type="Proteomes" id="UP000184522">
    <property type="component" value="Unassembled WGS sequence"/>
</dbReference>
<protein>
    <submittedName>
        <fullName evidence="1">Four helix bundle protein</fullName>
    </submittedName>
</protein>
<dbReference type="STRING" id="1089305.SAMN05444148_0114"/>
<keyword evidence="2" id="KW-1185">Reference proteome</keyword>
<dbReference type="OrthoDB" id="285993at2"/>
<reference evidence="2" key="1">
    <citation type="submission" date="2016-11" db="EMBL/GenBank/DDBJ databases">
        <authorList>
            <person name="Varghese N."/>
            <person name="Submissions S."/>
        </authorList>
    </citation>
    <scope>NUCLEOTIDE SEQUENCE [LARGE SCALE GENOMIC DNA]</scope>
    <source>
        <strain evidence="2">DSM 25330</strain>
    </source>
</reference>
<dbReference type="SUPFAM" id="SSF158446">
    <property type="entry name" value="IVS-encoded protein-like"/>
    <property type="match status" value="1"/>
</dbReference>
<evidence type="ECO:0000313" key="1">
    <source>
        <dbReference type="EMBL" id="SHG42756.1"/>
    </source>
</evidence>
<gene>
    <name evidence="1" type="ORF">SAMN05444148_0114</name>
</gene>
<dbReference type="Gene3D" id="1.20.1440.60">
    <property type="entry name" value="23S rRNA-intervening sequence"/>
    <property type="match status" value="1"/>
</dbReference>
<evidence type="ECO:0000313" key="2">
    <source>
        <dbReference type="Proteomes" id="UP000184522"/>
    </source>
</evidence>
<dbReference type="Pfam" id="PF05635">
    <property type="entry name" value="23S_rRNA_IVP"/>
    <property type="match status" value="1"/>
</dbReference>
<dbReference type="InterPro" id="IPR012657">
    <property type="entry name" value="23S_rRNA-intervening_sequence"/>
</dbReference>
<dbReference type="AlphaFoldDB" id="A0A1M5JQ98"/>
<dbReference type="NCBIfam" id="TIGR02436">
    <property type="entry name" value="four helix bundle protein"/>
    <property type="match status" value="1"/>
</dbReference>
<organism evidence="1 2">
    <name type="scientific">Winogradskyella jejuensis</name>
    <dbReference type="NCBI Taxonomy" id="1089305"/>
    <lineage>
        <taxon>Bacteria</taxon>
        <taxon>Pseudomonadati</taxon>
        <taxon>Bacteroidota</taxon>
        <taxon>Flavobacteriia</taxon>
        <taxon>Flavobacteriales</taxon>
        <taxon>Flavobacteriaceae</taxon>
        <taxon>Winogradskyella</taxon>
    </lineage>
</organism>
<sequence length="118" mass="13526">MTNDLKYRTKIFAHNAIKLASKLPNDYLSIHIKKQLIRCSTSVAANYRATCLAQSKKSFVSKISIVIEEVDESLFWIEFIKDEKLLSPDLCKSMLKEADELTRIFISSRKTANLNLNN</sequence>
<name>A0A1M5JQ98_9FLAO</name>
<dbReference type="PIRSF" id="PIRSF035652">
    <property type="entry name" value="CHP02436"/>
    <property type="match status" value="1"/>
</dbReference>
<dbReference type="RefSeq" id="WP_073081605.1">
    <property type="nucleotide sequence ID" value="NZ_FQWS01000001.1"/>
</dbReference>
<dbReference type="EMBL" id="FQWS01000001">
    <property type="protein sequence ID" value="SHG42756.1"/>
    <property type="molecule type" value="Genomic_DNA"/>
</dbReference>
<dbReference type="InterPro" id="IPR036583">
    <property type="entry name" value="23S_rRNA_IVS_sf"/>
</dbReference>